<evidence type="ECO:0000313" key="1">
    <source>
        <dbReference type="EMBL" id="CAF1603161.1"/>
    </source>
</evidence>
<gene>
    <name evidence="1" type="ORF">XAT740_LOCUS47948</name>
</gene>
<protein>
    <submittedName>
        <fullName evidence="1">Uncharacterized protein</fullName>
    </submittedName>
</protein>
<organism evidence="1 2">
    <name type="scientific">Adineta ricciae</name>
    <name type="common">Rotifer</name>
    <dbReference type="NCBI Taxonomy" id="249248"/>
    <lineage>
        <taxon>Eukaryota</taxon>
        <taxon>Metazoa</taxon>
        <taxon>Spiralia</taxon>
        <taxon>Gnathifera</taxon>
        <taxon>Rotifera</taxon>
        <taxon>Eurotatoria</taxon>
        <taxon>Bdelloidea</taxon>
        <taxon>Adinetida</taxon>
        <taxon>Adinetidae</taxon>
        <taxon>Adineta</taxon>
    </lineage>
</organism>
<name>A0A816B394_ADIRI</name>
<accession>A0A816B394</accession>
<dbReference type="Proteomes" id="UP000663828">
    <property type="component" value="Unassembled WGS sequence"/>
</dbReference>
<keyword evidence="2" id="KW-1185">Reference proteome</keyword>
<comment type="caution">
    <text evidence="1">The sequence shown here is derived from an EMBL/GenBank/DDBJ whole genome shotgun (WGS) entry which is preliminary data.</text>
</comment>
<dbReference type="EMBL" id="CAJNOR010006766">
    <property type="protein sequence ID" value="CAF1603161.1"/>
    <property type="molecule type" value="Genomic_DNA"/>
</dbReference>
<sequence length="204" mass="24225">MGNRQIRRHKNRIESLQQPSVIPNLTDINDFHVENVFIIWLEIPINNRIDHDDSVQLRQRLRRVFPHIQSFCNFQKCLNHIMDTKLTDDQRFILIFSGSIIRSRVMSFYNIPSVAFIYFCRYSENHLSYNWIHNNNDKIRGVFNKTDLLYDQLLKGFYGNSTIGISPTEFGQCPNYDRISTIVQILPEVRQNCRIYSVVQIPEE</sequence>
<reference evidence="1" key="1">
    <citation type="submission" date="2021-02" db="EMBL/GenBank/DDBJ databases">
        <authorList>
            <person name="Nowell W R."/>
        </authorList>
    </citation>
    <scope>NUCLEOTIDE SEQUENCE</scope>
</reference>
<dbReference type="AlphaFoldDB" id="A0A816B394"/>
<evidence type="ECO:0000313" key="2">
    <source>
        <dbReference type="Proteomes" id="UP000663828"/>
    </source>
</evidence>
<proteinExistence type="predicted"/>